<dbReference type="GO" id="GO:0005764">
    <property type="term" value="C:lysosome"/>
    <property type="evidence" value="ECO:0007669"/>
    <property type="project" value="TreeGrafter"/>
</dbReference>
<dbReference type="Proteomes" id="UP000316426">
    <property type="component" value="Chromosome"/>
</dbReference>
<dbReference type="GO" id="GO:0004560">
    <property type="term" value="F:alpha-L-fucosidase activity"/>
    <property type="evidence" value="ECO:0007669"/>
    <property type="project" value="InterPro"/>
</dbReference>
<dbReference type="InterPro" id="IPR008979">
    <property type="entry name" value="Galactose-bd-like_sf"/>
</dbReference>
<evidence type="ECO:0000256" key="3">
    <source>
        <dbReference type="ARBA" id="ARBA00022729"/>
    </source>
</evidence>
<keyword evidence="5" id="KW-0326">Glycosidase</keyword>
<feature type="chain" id="PRO_5022191890" description="alpha-L-fucosidase" evidence="6">
    <location>
        <begin position="24"/>
        <end position="482"/>
    </location>
</feature>
<dbReference type="InterPro" id="IPR057739">
    <property type="entry name" value="Glyco_hydro_29_N"/>
</dbReference>
<dbReference type="GO" id="GO:0016139">
    <property type="term" value="P:glycoside catabolic process"/>
    <property type="evidence" value="ECO:0007669"/>
    <property type="project" value="TreeGrafter"/>
</dbReference>
<dbReference type="RefSeq" id="WP_145111582.1">
    <property type="nucleotide sequence ID" value="NZ_CP036349.1"/>
</dbReference>
<accession>A0A518K7U7</accession>
<evidence type="ECO:0000313" key="8">
    <source>
        <dbReference type="EMBL" id="QDV73862.1"/>
    </source>
</evidence>
<comment type="similarity">
    <text evidence="1">Belongs to the glycosyl hydrolase 29 family.</text>
</comment>
<feature type="signal peptide" evidence="6">
    <location>
        <begin position="1"/>
        <end position="23"/>
    </location>
</feature>
<dbReference type="Pfam" id="PF01120">
    <property type="entry name" value="Alpha_L_fucos"/>
    <property type="match status" value="1"/>
</dbReference>
<sequence length="482" mass="54209" precursor="true">MRNPIWAVTLALASCMTHQTVEAGPPEPYRSETDLHTLQQRFVDLRFGMFIHYNMATYQDREWGDPKGPTEAFDPTRLDTDQWAEAARSAGMTYGCLTTKHHDGFCLWPTESGGDSVRDTPKKIDIVRAYVDSFRAKGLRVGLYYSILDLRGDIRHHNVEPADIERIKFELTELLTDYGPIDFLIFDGWDAPWSRITYEEVPFDDIYRHIKRLQPDCLVAELNAGVYPSSALYYSDIKAYEQNAGQNVPTDSRLPALSCVTLSDGWFWKSWDNKAELKSAEQVVDEWLLPLNARFCNLICNAAPNSEGRLSPNLISRLKEIGERIASKGDLPPMPRATHVPVITAKNLATGRPIRASDSPDTMGPDLANDGSFGSTWYPPSGQTDGWIEVDLAPKSEFNRVVFVEPVGRWDDYAQSRIESYKIEGLKGGEWTEVAAGNSSDTVRIATLTRRQADRVRVSIKNKSNRNSAHISEIGIYDEPGP</sequence>
<evidence type="ECO:0000313" key="9">
    <source>
        <dbReference type="Proteomes" id="UP000316426"/>
    </source>
</evidence>
<dbReference type="SUPFAM" id="SSF51445">
    <property type="entry name" value="(Trans)glycosidases"/>
    <property type="match status" value="1"/>
</dbReference>
<organism evidence="8 9">
    <name type="scientific">Botrimarina mediterranea</name>
    <dbReference type="NCBI Taxonomy" id="2528022"/>
    <lineage>
        <taxon>Bacteria</taxon>
        <taxon>Pseudomonadati</taxon>
        <taxon>Planctomycetota</taxon>
        <taxon>Planctomycetia</taxon>
        <taxon>Pirellulales</taxon>
        <taxon>Lacipirellulaceae</taxon>
        <taxon>Botrimarina</taxon>
    </lineage>
</organism>
<reference evidence="8 9" key="1">
    <citation type="submission" date="2019-02" db="EMBL/GenBank/DDBJ databases">
        <title>Deep-cultivation of Planctomycetes and their phenomic and genomic characterization uncovers novel biology.</title>
        <authorList>
            <person name="Wiegand S."/>
            <person name="Jogler M."/>
            <person name="Boedeker C."/>
            <person name="Pinto D."/>
            <person name="Vollmers J."/>
            <person name="Rivas-Marin E."/>
            <person name="Kohn T."/>
            <person name="Peeters S.H."/>
            <person name="Heuer A."/>
            <person name="Rast P."/>
            <person name="Oberbeckmann S."/>
            <person name="Bunk B."/>
            <person name="Jeske O."/>
            <person name="Meyerdierks A."/>
            <person name="Storesund J.E."/>
            <person name="Kallscheuer N."/>
            <person name="Luecker S."/>
            <person name="Lage O.M."/>
            <person name="Pohl T."/>
            <person name="Merkel B.J."/>
            <person name="Hornburger P."/>
            <person name="Mueller R.-W."/>
            <person name="Bruemmer F."/>
            <person name="Labrenz M."/>
            <person name="Spormann A.M."/>
            <person name="Op den Camp H."/>
            <person name="Overmann J."/>
            <person name="Amann R."/>
            <person name="Jetten M.S.M."/>
            <person name="Mascher T."/>
            <person name="Medema M.H."/>
            <person name="Devos D.P."/>
            <person name="Kaster A.-K."/>
            <person name="Ovreas L."/>
            <person name="Rohde M."/>
            <person name="Galperin M.Y."/>
            <person name="Jogler C."/>
        </authorList>
    </citation>
    <scope>NUCLEOTIDE SEQUENCE [LARGE SCALE GENOMIC DNA]</scope>
    <source>
        <strain evidence="8 9">Spa11</strain>
    </source>
</reference>
<evidence type="ECO:0000259" key="7">
    <source>
        <dbReference type="PROSITE" id="PS50022"/>
    </source>
</evidence>
<keyword evidence="3 6" id="KW-0732">Signal</keyword>
<dbReference type="SMART" id="SM00812">
    <property type="entry name" value="Alpha_L_fucos"/>
    <property type="match status" value="1"/>
</dbReference>
<keyword evidence="4" id="KW-0378">Hydrolase</keyword>
<keyword evidence="9" id="KW-1185">Reference proteome</keyword>
<gene>
    <name evidence="8" type="ORF">Spa11_20610</name>
</gene>
<dbReference type="Gene3D" id="2.60.120.260">
    <property type="entry name" value="Galactose-binding domain-like"/>
    <property type="match status" value="1"/>
</dbReference>
<dbReference type="PROSITE" id="PS51257">
    <property type="entry name" value="PROKAR_LIPOPROTEIN"/>
    <property type="match status" value="1"/>
</dbReference>
<dbReference type="InterPro" id="IPR000933">
    <property type="entry name" value="Glyco_hydro_29"/>
</dbReference>
<proteinExistence type="inferred from homology"/>
<dbReference type="GO" id="GO:0006004">
    <property type="term" value="P:fucose metabolic process"/>
    <property type="evidence" value="ECO:0007669"/>
    <property type="project" value="TreeGrafter"/>
</dbReference>
<dbReference type="Pfam" id="PF00754">
    <property type="entry name" value="F5_F8_type_C"/>
    <property type="match status" value="1"/>
</dbReference>
<evidence type="ECO:0000256" key="4">
    <source>
        <dbReference type="ARBA" id="ARBA00022801"/>
    </source>
</evidence>
<dbReference type="Gene3D" id="3.20.20.80">
    <property type="entry name" value="Glycosidases"/>
    <property type="match status" value="1"/>
</dbReference>
<evidence type="ECO:0000256" key="6">
    <source>
        <dbReference type="SAM" id="SignalP"/>
    </source>
</evidence>
<dbReference type="PANTHER" id="PTHR10030:SF37">
    <property type="entry name" value="ALPHA-L-FUCOSIDASE-RELATED"/>
    <property type="match status" value="1"/>
</dbReference>
<evidence type="ECO:0000256" key="2">
    <source>
        <dbReference type="ARBA" id="ARBA00012662"/>
    </source>
</evidence>
<name>A0A518K7U7_9BACT</name>
<dbReference type="InterPro" id="IPR017853">
    <property type="entry name" value="GH"/>
</dbReference>
<dbReference type="PANTHER" id="PTHR10030">
    <property type="entry name" value="ALPHA-L-FUCOSIDASE"/>
    <property type="match status" value="1"/>
</dbReference>
<dbReference type="AlphaFoldDB" id="A0A518K7U7"/>
<dbReference type="InterPro" id="IPR000421">
    <property type="entry name" value="FA58C"/>
</dbReference>
<dbReference type="PROSITE" id="PS50022">
    <property type="entry name" value="FA58C_3"/>
    <property type="match status" value="1"/>
</dbReference>
<evidence type="ECO:0000256" key="5">
    <source>
        <dbReference type="ARBA" id="ARBA00023295"/>
    </source>
</evidence>
<dbReference type="KEGG" id="bmei:Spa11_20610"/>
<dbReference type="EMBL" id="CP036349">
    <property type="protein sequence ID" value="QDV73862.1"/>
    <property type="molecule type" value="Genomic_DNA"/>
</dbReference>
<evidence type="ECO:0000256" key="1">
    <source>
        <dbReference type="ARBA" id="ARBA00007951"/>
    </source>
</evidence>
<feature type="domain" description="F5/8 type C" evidence="7">
    <location>
        <begin position="337"/>
        <end position="479"/>
    </location>
</feature>
<dbReference type="EC" id="3.2.1.51" evidence="2"/>
<protein>
    <recommendedName>
        <fullName evidence="2">alpha-L-fucosidase</fullName>
        <ecNumber evidence="2">3.2.1.51</ecNumber>
    </recommendedName>
</protein>
<dbReference type="SUPFAM" id="SSF49785">
    <property type="entry name" value="Galactose-binding domain-like"/>
    <property type="match status" value="1"/>
</dbReference>